<dbReference type="SMART" id="SM00448">
    <property type="entry name" value="REC"/>
    <property type="match status" value="1"/>
</dbReference>
<reference evidence="4 5" key="1">
    <citation type="submission" date="2021-02" db="EMBL/GenBank/DDBJ databases">
        <title>De Novo genome assembly of isolated myxobacteria.</title>
        <authorList>
            <person name="Stevens D.C."/>
        </authorList>
    </citation>
    <scope>NUCLEOTIDE SEQUENCE [LARGE SCALE GENOMIC DNA]</scope>
    <source>
        <strain evidence="5">SCPEA02</strain>
    </source>
</reference>
<dbReference type="InterPro" id="IPR011006">
    <property type="entry name" value="CheY-like_superfamily"/>
</dbReference>
<name>A0ABX7P4N8_9BACT</name>
<accession>A0ABX7P4N8</accession>
<evidence type="ECO:0000259" key="3">
    <source>
        <dbReference type="PROSITE" id="PS50110"/>
    </source>
</evidence>
<dbReference type="Gene3D" id="3.40.50.2300">
    <property type="match status" value="1"/>
</dbReference>
<organism evidence="4 5">
    <name type="scientific">Pyxidicoccus parkwayensis</name>
    <dbReference type="NCBI Taxonomy" id="2813578"/>
    <lineage>
        <taxon>Bacteria</taxon>
        <taxon>Pseudomonadati</taxon>
        <taxon>Myxococcota</taxon>
        <taxon>Myxococcia</taxon>
        <taxon>Myxococcales</taxon>
        <taxon>Cystobacterineae</taxon>
        <taxon>Myxococcaceae</taxon>
        <taxon>Pyxidicoccus</taxon>
    </lineage>
</organism>
<dbReference type="Proteomes" id="UP000662747">
    <property type="component" value="Chromosome"/>
</dbReference>
<proteinExistence type="predicted"/>
<evidence type="ECO:0000256" key="1">
    <source>
        <dbReference type="ARBA" id="ARBA00022553"/>
    </source>
</evidence>
<sequence length="155" mass="17043">MRPVPACKYWKSRGRRGPSDPGPWLAHGRAVSRNLLIVDDESSLCWVLGQFFASAGYRVDSAQALDEALDLMTTGRYDLVISDLRLSGTQSEEGLLLADFVRRFSPDTRVVLLTAFASQDLTEKARGLGVDLVLPKPQPLPALARHVSQLLTPEP</sequence>
<keyword evidence="1 2" id="KW-0597">Phosphoprotein</keyword>
<dbReference type="SUPFAM" id="SSF52172">
    <property type="entry name" value="CheY-like"/>
    <property type="match status" value="1"/>
</dbReference>
<feature type="domain" description="Response regulatory" evidence="3">
    <location>
        <begin position="34"/>
        <end position="151"/>
    </location>
</feature>
<dbReference type="Pfam" id="PF00072">
    <property type="entry name" value="Response_reg"/>
    <property type="match status" value="1"/>
</dbReference>
<gene>
    <name evidence="4" type="ORF">JY651_11165</name>
</gene>
<dbReference type="PROSITE" id="PS50110">
    <property type="entry name" value="RESPONSE_REGULATORY"/>
    <property type="match status" value="1"/>
</dbReference>
<dbReference type="InterPro" id="IPR050595">
    <property type="entry name" value="Bact_response_regulator"/>
</dbReference>
<dbReference type="PANTHER" id="PTHR44591:SF3">
    <property type="entry name" value="RESPONSE REGULATORY DOMAIN-CONTAINING PROTEIN"/>
    <property type="match status" value="1"/>
</dbReference>
<evidence type="ECO:0000313" key="4">
    <source>
        <dbReference type="EMBL" id="QSQ25445.1"/>
    </source>
</evidence>
<keyword evidence="5" id="KW-1185">Reference proteome</keyword>
<dbReference type="PANTHER" id="PTHR44591">
    <property type="entry name" value="STRESS RESPONSE REGULATOR PROTEIN 1"/>
    <property type="match status" value="1"/>
</dbReference>
<dbReference type="EMBL" id="CP071090">
    <property type="protein sequence ID" value="QSQ25445.1"/>
    <property type="molecule type" value="Genomic_DNA"/>
</dbReference>
<evidence type="ECO:0000256" key="2">
    <source>
        <dbReference type="PROSITE-ProRule" id="PRU00169"/>
    </source>
</evidence>
<feature type="modified residue" description="4-aspartylphosphate" evidence="2">
    <location>
        <position position="83"/>
    </location>
</feature>
<dbReference type="InterPro" id="IPR001789">
    <property type="entry name" value="Sig_transdc_resp-reg_receiver"/>
</dbReference>
<dbReference type="CDD" id="cd00156">
    <property type="entry name" value="REC"/>
    <property type="match status" value="1"/>
</dbReference>
<evidence type="ECO:0000313" key="5">
    <source>
        <dbReference type="Proteomes" id="UP000662747"/>
    </source>
</evidence>
<protein>
    <submittedName>
        <fullName evidence="4">Response regulator</fullName>
    </submittedName>
</protein>